<dbReference type="Gene3D" id="3.40.50.2300">
    <property type="match status" value="2"/>
</dbReference>
<evidence type="ECO:0000256" key="4">
    <source>
        <dbReference type="ARBA" id="ARBA00022729"/>
    </source>
</evidence>
<evidence type="ECO:0000313" key="8">
    <source>
        <dbReference type="EMBL" id="BBH50398.1"/>
    </source>
</evidence>
<dbReference type="InterPro" id="IPR003760">
    <property type="entry name" value="PnrA-like"/>
</dbReference>
<dbReference type="Pfam" id="PF02608">
    <property type="entry name" value="Bmp"/>
    <property type="match status" value="1"/>
</dbReference>
<evidence type="ECO:0000256" key="6">
    <source>
        <dbReference type="ARBA" id="ARBA00023288"/>
    </source>
</evidence>
<keyword evidence="9" id="KW-1185">Reference proteome</keyword>
<evidence type="ECO:0000256" key="3">
    <source>
        <dbReference type="ARBA" id="ARBA00022475"/>
    </source>
</evidence>
<dbReference type="AlphaFoldDB" id="A0A3G9JY93"/>
<evidence type="ECO:0000259" key="7">
    <source>
        <dbReference type="Pfam" id="PF02608"/>
    </source>
</evidence>
<dbReference type="SUPFAM" id="SSF53822">
    <property type="entry name" value="Periplasmic binding protein-like I"/>
    <property type="match status" value="1"/>
</dbReference>
<evidence type="ECO:0000256" key="1">
    <source>
        <dbReference type="ARBA" id="ARBA00004193"/>
    </source>
</evidence>
<protein>
    <submittedName>
        <fullName evidence="8">Membrane protein</fullName>
    </submittedName>
</protein>
<dbReference type="EMBL" id="AP019367">
    <property type="protein sequence ID" value="BBH50398.1"/>
    <property type="molecule type" value="Genomic_DNA"/>
</dbReference>
<evidence type="ECO:0000256" key="5">
    <source>
        <dbReference type="ARBA" id="ARBA00023136"/>
    </source>
</evidence>
<dbReference type="InterPro" id="IPR050957">
    <property type="entry name" value="BMP_lipoprotein"/>
</dbReference>
<evidence type="ECO:0000313" key="9">
    <source>
        <dbReference type="Proteomes" id="UP000273154"/>
    </source>
</evidence>
<keyword evidence="4" id="KW-0732">Signal</keyword>
<dbReference type="GO" id="GO:0005886">
    <property type="term" value="C:plasma membrane"/>
    <property type="evidence" value="ECO:0007669"/>
    <property type="project" value="UniProtKB-SubCell"/>
</dbReference>
<keyword evidence="5" id="KW-0472">Membrane</keyword>
<dbReference type="Proteomes" id="UP000273154">
    <property type="component" value="Chromosome"/>
</dbReference>
<reference evidence="9" key="1">
    <citation type="submission" date="2018-11" db="EMBL/GenBank/DDBJ databases">
        <title>Comparative genomics of Parolsenella catena and Libanicoccus massiliensis: Reclassification of Libanicoccus massiliensis as Parolsenella massiliensis comb. nov.</title>
        <authorList>
            <person name="Sakamoto M."/>
            <person name="Ikeyama N."/>
            <person name="Murakami T."/>
            <person name="Mori H."/>
            <person name="Yuki M."/>
            <person name="Ohkuma M."/>
        </authorList>
    </citation>
    <scope>NUCLEOTIDE SEQUENCE [LARGE SCALE GENOMIC DNA]</scope>
    <source>
        <strain evidence="9">JCM 31932</strain>
    </source>
</reference>
<sequence>MKNHKLVSRRDAIKLGAGAATAAAALSLVGCGGSSDGGSDAASGEAKDSYKVALVISGPALDGGWGQGHYESLQKACEENSKWEMLEPKENTASADAATAAQSYVDQDVDLIIAAGNEFCSDWAEVVAEAAESHPNVHFLMTNTDPTTDLADYETLDNLETVQVNLKQAGSLAGVVAGLMTKSNCIGFVGGMRIPTTLTKYSAYLAAAQKVNSAVKGVYNFEAGFSDASAGVKLTESWIGTDNVDVMWCDASAVDGGVRQALESAGADTHFNIAQPIDLCGSDHPCVVTSTVTDWKMGEAMSAIEDGSFGSGKVIEANIENGGVSLGKYSDAVSQDVQDKVAEYTEQIKADTFLTDDEVETIKSGL</sequence>
<dbReference type="RefSeq" id="WP_126422190.1">
    <property type="nucleotide sequence ID" value="NZ_AP019367.1"/>
</dbReference>
<evidence type="ECO:0000256" key="2">
    <source>
        <dbReference type="ARBA" id="ARBA00008610"/>
    </source>
</evidence>
<dbReference type="PANTHER" id="PTHR34296:SF2">
    <property type="entry name" value="ABC TRANSPORTER GUANOSINE-BINDING PROTEIN NUPN"/>
    <property type="match status" value="1"/>
</dbReference>
<organism evidence="8 9">
    <name type="scientific">Parolsenella catena</name>
    <dbReference type="NCBI Taxonomy" id="2003188"/>
    <lineage>
        <taxon>Bacteria</taxon>
        <taxon>Bacillati</taxon>
        <taxon>Actinomycetota</taxon>
        <taxon>Coriobacteriia</taxon>
        <taxon>Coriobacteriales</taxon>
        <taxon>Atopobiaceae</taxon>
        <taxon>Parolsenella</taxon>
    </lineage>
</organism>
<dbReference type="InterPro" id="IPR006311">
    <property type="entry name" value="TAT_signal"/>
</dbReference>
<name>A0A3G9JY93_9ACTN</name>
<dbReference type="KEGG" id="pcat:Pcatena_09850"/>
<dbReference type="PROSITE" id="PS51257">
    <property type="entry name" value="PROKAR_LIPOPROTEIN"/>
    <property type="match status" value="1"/>
</dbReference>
<comment type="subcellular location">
    <subcellularLocation>
        <location evidence="1">Cell membrane</location>
        <topology evidence="1">Lipid-anchor</topology>
    </subcellularLocation>
</comment>
<dbReference type="PROSITE" id="PS51318">
    <property type="entry name" value="TAT"/>
    <property type="match status" value="1"/>
</dbReference>
<feature type="domain" description="ABC transporter substrate-binding protein PnrA-like" evidence="7">
    <location>
        <begin position="51"/>
        <end position="348"/>
    </location>
</feature>
<keyword evidence="6" id="KW-0449">Lipoprotein</keyword>
<proteinExistence type="inferred from homology"/>
<comment type="similarity">
    <text evidence="2">Belongs to the BMP lipoprotein family.</text>
</comment>
<accession>A0A3G9JY93</accession>
<dbReference type="PANTHER" id="PTHR34296">
    <property type="entry name" value="TRANSCRIPTIONAL ACTIVATOR PROTEIN MED"/>
    <property type="match status" value="1"/>
</dbReference>
<keyword evidence="3" id="KW-1003">Cell membrane</keyword>
<gene>
    <name evidence="8" type="primary">nupN_1</name>
    <name evidence="8" type="ORF">Pcatena_09850</name>
</gene>
<dbReference type="OrthoDB" id="9784230at2"/>
<dbReference type="GeneID" id="88849118"/>
<dbReference type="InterPro" id="IPR028082">
    <property type="entry name" value="Peripla_BP_I"/>
</dbReference>